<feature type="region of interest" description="Disordered" evidence="8">
    <location>
        <begin position="146"/>
        <end position="184"/>
    </location>
</feature>
<evidence type="ECO:0000256" key="2">
    <source>
        <dbReference type="ARBA" id="ARBA00023010"/>
    </source>
</evidence>
<feature type="compositionally biased region" description="Basic and acidic residues" evidence="8">
    <location>
        <begin position="97"/>
        <end position="106"/>
    </location>
</feature>
<dbReference type="OrthoDB" id="441517at2759"/>
<evidence type="ECO:0000256" key="8">
    <source>
        <dbReference type="SAM" id="MobiDB-lite"/>
    </source>
</evidence>
<feature type="region of interest" description="Disordered" evidence="8">
    <location>
        <begin position="384"/>
        <end position="410"/>
    </location>
</feature>
<keyword evidence="7" id="KW-0653">Protein transport</keyword>
<evidence type="ECO:0000313" key="10">
    <source>
        <dbReference type="EMBL" id="CAG8481973.1"/>
    </source>
</evidence>
<keyword evidence="2" id="KW-0811">Translocation</keyword>
<comment type="function">
    <text evidence="7">Component of the PEX13-PEX14 docking complex, a translocon channel that specifically mediates the import of peroxisomal cargo proteins bound to PEX5 receptor. The PEX13-PEX14 docking complex forms a large import pore which can be opened to a diameter of about 9 nm. Mechanistically, PEX5 receptor along with cargo proteins associates with the PEX14 subunit of the PEX13-PEX14 docking complex in the cytosol, leading to the insertion of the receptor into the organelle membrane with the concomitant translocation of the cargo into the peroxisome matrix.</text>
</comment>
<proteinExistence type="inferred from homology"/>
<feature type="compositionally biased region" description="Polar residues" evidence="8">
    <location>
        <begin position="390"/>
        <end position="410"/>
    </location>
</feature>
<dbReference type="EMBL" id="CAJVPL010000313">
    <property type="protein sequence ID" value="CAG8481973.1"/>
    <property type="molecule type" value="Genomic_DNA"/>
</dbReference>
<dbReference type="InterPro" id="IPR006785">
    <property type="entry name" value="Pex14_N"/>
</dbReference>
<feature type="compositionally biased region" description="Basic and acidic residues" evidence="8">
    <location>
        <begin position="31"/>
        <end position="41"/>
    </location>
</feature>
<dbReference type="PANTHER" id="PTHR23058">
    <property type="entry name" value="PEROXISOMAL MEMBRANE PROTEIN PEX14"/>
    <property type="match status" value="1"/>
</dbReference>
<evidence type="ECO:0000256" key="6">
    <source>
        <dbReference type="ARBA" id="ARBA00046271"/>
    </source>
</evidence>
<dbReference type="GO" id="GO:0005102">
    <property type="term" value="F:signaling receptor binding"/>
    <property type="evidence" value="ECO:0007669"/>
    <property type="project" value="TreeGrafter"/>
</dbReference>
<name>A0A9N8WGH6_9GLOM</name>
<keyword evidence="7" id="KW-0472">Membrane</keyword>
<dbReference type="GO" id="GO:1990429">
    <property type="term" value="C:peroxisomal importomer complex"/>
    <property type="evidence" value="ECO:0007669"/>
    <property type="project" value="TreeGrafter"/>
</dbReference>
<feature type="compositionally biased region" description="Basic and acidic residues" evidence="8">
    <location>
        <begin position="146"/>
        <end position="156"/>
    </location>
</feature>
<evidence type="ECO:0000313" key="11">
    <source>
        <dbReference type="Proteomes" id="UP000789831"/>
    </source>
</evidence>
<comment type="similarity">
    <text evidence="1 7">Belongs to the peroxin-14 family.</text>
</comment>
<evidence type="ECO:0000256" key="1">
    <source>
        <dbReference type="ARBA" id="ARBA00005443"/>
    </source>
</evidence>
<dbReference type="GO" id="GO:0016560">
    <property type="term" value="P:protein import into peroxisome matrix, docking"/>
    <property type="evidence" value="ECO:0007669"/>
    <property type="project" value="UniProtKB-UniRule"/>
</dbReference>
<keyword evidence="11" id="KW-1185">Reference proteome</keyword>
<evidence type="ECO:0000256" key="7">
    <source>
        <dbReference type="RuleBase" id="RU367032"/>
    </source>
</evidence>
<comment type="subcellular location">
    <subcellularLocation>
        <location evidence="6 7">Peroxisome membrane</location>
    </subcellularLocation>
</comment>
<reference evidence="10" key="1">
    <citation type="submission" date="2021-06" db="EMBL/GenBank/DDBJ databases">
        <authorList>
            <person name="Kallberg Y."/>
            <person name="Tangrot J."/>
            <person name="Rosling A."/>
        </authorList>
    </citation>
    <scope>NUCLEOTIDE SEQUENCE</scope>
    <source>
        <strain evidence="10">MT106</strain>
    </source>
</reference>
<accession>A0A9N8WGH6</accession>
<keyword evidence="7" id="KW-0813">Transport</keyword>
<dbReference type="Pfam" id="PF04695">
    <property type="entry name" value="Pex14_N"/>
    <property type="match status" value="1"/>
</dbReference>
<dbReference type="PANTHER" id="PTHR23058:SF5">
    <property type="entry name" value="PEROXISOMAL MEMBRANE PROTEIN PEX14"/>
    <property type="match status" value="1"/>
</dbReference>
<evidence type="ECO:0000259" key="9">
    <source>
        <dbReference type="Pfam" id="PF04695"/>
    </source>
</evidence>
<comment type="caution">
    <text evidence="10">The sequence shown here is derived from an EMBL/GenBank/DDBJ whole genome shotgun (WGS) entry which is preliminary data.</text>
</comment>
<sequence>MAGNKIIKDEEISSVVDLFEGEQSVAEDSDAEKNNVKKLETKQPTLQPQQKENKVQEKEGDEYDAVPQENRSKTAPTTTEKKVPSISKAPEGSPKTTTKEGSRTKIIESAATFLSIPSVERASTSKKIAFLKKKGLTEKEIELALERSQADKHNTSEDGSSPESTPPRLPPRTYKTPLTSTGTSIPTVYHPPLSNDLVQTSPPASKSKIDVFKKVIVALFVTGGISSALVHVIKNYILPTARAIMAAQGRLYAHQLELVRKLNENLRSFTFVDRISSANGQAITISSDGNYSLDTTSPKPLEFLAPIHTTILAIVHLLKTTHKRNAESRTISDAHAALTDLSSFLNTKLYDYHSWSISHERDSPVALCKSEIRSIKGSLISRRTFPKVPTSPSTTSNLGKQKTRVTPNKE</sequence>
<keyword evidence="3 7" id="KW-0576">Peroxisome</keyword>
<dbReference type="GO" id="GO:0005778">
    <property type="term" value="C:peroxisomal membrane"/>
    <property type="evidence" value="ECO:0007669"/>
    <property type="project" value="UniProtKB-SubCell"/>
</dbReference>
<dbReference type="InterPro" id="IPR025655">
    <property type="entry name" value="PEX14"/>
</dbReference>
<evidence type="ECO:0000256" key="5">
    <source>
        <dbReference type="ARBA" id="ARBA00029691"/>
    </source>
</evidence>
<feature type="domain" description="Peroxisome membrane anchor protein Pex14p N-terminal" evidence="9">
    <location>
        <begin position="103"/>
        <end position="147"/>
    </location>
</feature>
<gene>
    <name evidence="10" type="ORF">AGERDE_LOCUS3283</name>
</gene>
<dbReference type="AlphaFoldDB" id="A0A9N8WGH6"/>
<feature type="region of interest" description="Disordered" evidence="8">
    <location>
        <begin position="23"/>
        <end position="108"/>
    </location>
</feature>
<dbReference type="InterPro" id="IPR036388">
    <property type="entry name" value="WH-like_DNA-bd_sf"/>
</dbReference>
<organism evidence="10 11">
    <name type="scientific">Ambispora gerdemannii</name>
    <dbReference type="NCBI Taxonomy" id="144530"/>
    <lineage>
        <taxon>Eukaryota</taxon>
        <taxon>Fungi</taxon>
        <taxon>Fungi incertae sedis</taxon>
        <taxon>Mucoromycota</taxon>
        <taxon>Glomeromycotina</taxon>
        <taxon>Glomeromycetes</taxon>
        <taxon>Archaeosporales</taxon>
        <taxon>Ambisporaceae</taxon>
        <taxon>Ambispora</taxon>
    </lineage>
</organism>
<evidence type="ECO:0000256" key="3">
    <source>
        <dbReference type="ARBA" id="ARBA00023140"/>
    </source>
</evidence>
<dbReference type="Gene3D" id="1.10.10.10">
    <property type="entry name" value="Winged helix-like DNA-binding domain superfamily/Winged helix DNA-binding domain"/>
    <property type="match status" value="1"/>
</dbReference>
<evidence type="ECO:0000256" key="4">
    <source>
        <dbReference type="ARBA" id="ARBA00029502"/>
    </source>
</evidence>
<dbReference type="Proteomes" id="UP000789831">
    <property type="component" value="Unassembled WGS sequence"/>
</dbReference>
<protein>
    <recommendedName>
        <fullName evidence="4 7">Peroxisomal membrane protein PEX14</fullName>
    </recommendedName>
    <alternativeName>
        <fullName evidence="5 7">Peroxin-14</fullName>
    </alternativeName>
</protein>